<dbReference type="AlphaFoldDB" id="A0A6V7X0E3"/>
<evidence type="ECO:0000256" key="1">
    <source>
        <dbReference type="ARBA" id="ARBA00004633"/>
    </source>
</evidence>
<keyword evidence="4" id="KW-0967">Endosome</keyword>
<evidence type="ECO:0000259" key="9">
    <source>
        <dbReference type="PROSITE" id="PS51498"/>
    </source>
</evidence>
<evidence type="ECO:0000259" key="8">
    <source>
        <dbReference type="PROSITE" id="PS51497"/>
    </source>
</evidence>
<evidence type="ECO:0000256" key="6">
    <source>
        <dbReference type="ARBA" id="ARBA00023136"/>
    </source>
</evidence>
<gene>
    <name evidence="10" type="ORF">MENT_LOCUS45712</name>
</gene>
<evidence type="ECO:0000256" key="7">
    <source>
        <dbReference type="ARBA" id="ARBA00053101"/>
    </source>
</evidence>
<comment type="similarity">
    <text evidence="2">Belongs to the MVB12 family.</text>
</comment>
<accession>A0A6V7X0E3</accession>
<feature type="domain" description="UMA" evidence="8">
    <location>
        <begin position="230"/>
        <end position="280"/>
    </location>
</feature>
<dbReference type="GO" id="GO:0000813">
    <property type="term" value="C:ESCRT I complex"/>
    <property type="evidence" value="ECO:0007669"/>
    <property type="project" value="InterPro"/>
</dbReference>
<dbReference type="GO" id="GO:0042058">
    <property type="term" value="P:regulation of epidermal growth factor receptor signaling pathway"/>
    <property type="evidence" value="ECO:0007669"/>
    <property type="project" value="TreeGrafter"/>
</dbReference>
<dbReference type="PROSITE" id="PS51498">
    <property type="entry name" value="MABP"/>
    <property type="match status" value="1"/>
</dbReference>
<dbReference type="InterPro" id="IPR018798">
    <property type="entry name" value="MVB12A/B"/>
</dbReference>
<feature type="domain" description="MABP" evidence="9">
    <location>
        <begin position="12"/>
        <end position="161"/>
    </location>
</feature>
<name>A0A6V7X0E3_MELEN</name>
<proteinExistence type="inferred from homology"/>
<evidence type="ECO:0000256" key="5">
    <source>
        <dbReference type="ARBA" id="ARBA00022927"/>
    </source>
</evidence>
<dbReference type="FunFam" id="2.100.10.50:FF:000002">
    <property type="entry name" value="Multivesicular body subunit 12B"/>
    <property type="match status" value="1"/>
</dbReference>
<reference evidence="10 11" key="1">
    <citation type="submission" date="2020-08" db="EMBL/GenBank/DDBJ databases">
        <authorList>
            <person name="Koutsovoulos G."/>
            <person name="Danchin GJ E."/>
        </authorList>
    </citation>
    <scope>NUCLEOTIDE SEQUENCE [LARGE SCALE GENOMIC DNA]</scope>
</reference>
<evidence type="ECO:0000313" key="10">
    <source>
        <dbReference type="EMBL" id="CAD2192796.1"/>
    </source>
</evidence>
<sequence length="298" mass="33110">MLNRSQEMEEQCLPIVSLVIVADKSRCPANFVPITSTHDDNSDADLWKDGFGFGIFTRSVRYLAVNRRVADTNGPLEVLTDLAVISDKEAVPSSFICLDFTVDTKERALKKKFLCARFSPRNEALDAVTNIIILGKTKRPPRGYSLAGEVDGMSICFKVSTIPENYGRLTHSQSHELDRLGNCNLSSASPAVTGLYPTVNRHSTSDLDKVGQNVIQSTNQHNINAVFRGIDRVPFELNPLFAFVLSEKNVLSKLPPIPNLRALEAKYIDKYNFQLERSIISPATTPSSPPNFNNFNTF</sequence>
<protein>
    <submittedName>
        <fullName evidence="10">Uncharacterized protein</fullName>
    </submittedName>
</protein>
<dbReference type="GO" id="GO:0031902">
    <property type="term" value="C:late endosome membrane"/>
    <property type="evidence" value="ECO:0007669"/>
    <property type="project" value="UniProtKB-SubCell"/>
</dbReference>
<dbReference type="GO" id="GO:0046755">
    <property type="term" value="P:viral budding"/>
    <property type="evidence" value="ECO:0007669"/>
    <property type="project" value="TreeGrafter"/>
</dbReference>
<dbReference type="InterPro" id="IPR023340">
    <property type="entry name" value="UMA"/>
</dbReference>
<dbReference type="EMBL" id="CAJEWN010000977">
    <property type="protein sequence ID" value="CAD2192796.1"/>
    <property type="molecule type" value="Genomic_DNA"/>
</dbReference>
<dbReference type="PANTHER" id="PTHR31547:SF1">
    <property type="entry name" value="MULTIVESICULAR BODY SUBUNIT 12B"/>
    <property type="match status" value="1"/>
</dbReference>
<comment type="caution">
    <text evidence="10">The sequence shown here is derived from an EMBL/GenBank/DDBJ whole genome shotgun (WGS) entry which is preliminary data.</text>
</comment>
<comment type="function">
    <text evidence="7">Component of the ESCRT-I complex, a regulator of vesicular trafficking process. Required for the sorting of endocytic ubiquitinated cargos into multivesicular bodies.</text>
</comment>
<dbReference type="Gene3D" id="2.100.10.50">
    <property type="match status" value="1"/>
</dbReference>
<dbReference type="GO" id="GO:0019075">
    <property type="term" value="P:virus maturation"/>
    <property type="evidence" value="ECO:0007669"/>
    <property type="project" value="TreeGrafter"/>
</dbReference>
<keyword evidence="3" id="KW-0813">Transport</keyword>
<keyword evidence="6" id="KW-0472">Membrane</keyword>
<dbReference type="Proteomes" id="UP000580250">
    <property type="component" value="Unassembled WGS sequence"/>
</dbReference>
<dbReference type="Pfam" id="PF10240">
    <property type="entry name" value="DUF2464"/>
    <property type="match status" value="1"/>
</dbReference>
<evidence type="ECO:0000256" key="4">
    <source>
        <dbReference type="ARBA" id="ARBA00022753"/>
    </source>
</evidence>
<dbReference type="InterPro" id="IPR023341">
    <property type="entry name" value="MABP"/>
</dbReference>
<keyword evidence="5" id="KW-0653">Protein transport</keyword>
<evidence type="ECO:0000256" key="3">
    <source>
        <dbReference type="ARBA" id="ARBA00022448"/>
    </source>
</evidence>
<evidence type="ECO:0000256" key="2">
    <source>
        <dbReference type="ARBA" id="ARBA00010432"/>
    </source>
</evidence>
<evidence type="ECO:0000313" key="11">
    <source>
        <dbReference type="Proteomes" id="UP000580250"/>
    </source>
</evidence>
<organism evidence="10 11">
    <name type="scientific">Meloidogyne enterolobii</name>
    <name type="common">Root-knot nematode worm</name>
    <name type="synonym">Meloidogyne mayaguensis</name>
    <dbReference type="NCBI Taxonomy" id="390850"/>
    <lineage>
        <taxon>Eukaryota</taxon>
        <taxon>Metazoa</taxon>
        <taxon>Ecdysozoa</taxon>
        <taxon>Nematoda</taxon>
        <taxon>Chromadorea</taxon>
        <taxon>Rhabditida</taxon>
        <taxon>Tylenchina</taxon>
        <taxon>Tylenchomorpha</taxon>
        <taxon>Tylenchoidea</taxon>
        <taxon>Meloidogynidae</taxon>
        <taxon>Meloidogyninae</taxon>
        <taxon>Meloidogyne</taxon>
    </lineage>
</organism>
<comment type="subcellular location">
    <subcellularLocation>
        <location evidence="1">Late endosome membrane</location>
        <topology evidence="1">Peripheral membrane protein</topology>
    </subcellularLocation>
</comment>
<dbReference type="PANTHER" id="PTHR31547">
    <property type="entry name" value="MULTIVESICULAR BODY SUBUNIT 12B"/>
    <property type="match status" value="1"/>
</dbReference>
<dbReference type="OrthoDB" id="6021306at2759"/>
<dbReference type="PROSITE" id="PS51497">
    <property type="entry name" value="UMA"/>
    <property type="match status" value="1"/>
</dbReference>
<dbReference type="GO" id="GO:0015031">
    <property type="term" value="P:protein transport"/>
    <property type="evidence" value="ECO:0007669"/>
    <property type="project" value="UniProtKB-KW"/>
</dbReference>
<dbReference type="InterPro" id="IPR040297">
    <property type="entry name" value="MVB12B"/>
</dbReference>